<feature type="chain" id="PRO_5046026844" evidence="2">
    <location>
        <begin position="19"/>
        <end position="68"/>
    </location>
</feature>
<dbReference type="Proteomes" id="UP001396898">
    <property type="component" value="Unassembled WGS sequence"/>
</dbReference>
<proteinExistence type="predicted"/>
<feature type="signal peptide" evidence="2">
    <location>
        <begin position="1"/>
        <end position="18"/>
    </location>
</feature>
<evidence type="ECO:0000256" key="2">
    <source>
        <dbReference type="SAM" id="SignalP"/>
    </source>
</evidence>
<gene>
    <name evidence="3" type="ORF">PG991_014783</name>
</gene>
<name>A0ABR1R4P6_9PEZI</name>
<sequence length="68" mass="7650">MNTASVFLGLSLGSAVFAAAKASQQTSRMWKRHKTITAYAIMIWLHFTASVALGIINWFYMWGTIQPR</sequence>
<keyword evidence="1" id="KW-0812">Transmembrane</keyword>
<evidence type="ECO:0000313" key="4">
    <source>
        <dbReference type="Proteomes" id="UP001396898"/>
    </source>
</evidence>
<keyword evidence="4" id="KW-1185">Reference proteome</keyword>
<feature type="transmembrane region" description="Helical" evidence="1">
    <location>
        <begin position="38"/>
        <end position="60"/>
    </location>
</feature>
<protein>
    <submittedName>
        <fullName evidence="3">Uncharacterized protein</fullName>
    </submittedName>
</protein>
<dbReference type="EMBL" id="JAQQWI010000019">
    <property type="protein sequence ID" value="KAK7999108.1"/>
    <property type="molecule type" value="Genomic_DNA"/>
</dbReference>
<evidence type="ECO:0000256" key="1">
    <source>
        <dbReference type="SAM" id="Phobius"/>
    </source>
</evidence>
<keyword evidence="2" id="KW-0732">Signal</keyword>
<keyword evidence="1" id="KW-0472">Membrane</keyword>
<comment type="caution">
    <text evidence="3">The sequence shown here is derived from an EMBL/GenBank/DDBJ whole genome shotgun (WGS) entry which is preliminary data.</text>
</comment>
<keyword evidence="1" id="KW-1133">Transmembrane helix</keyword>
<reference evidence="3 4" key="1">
    <citation type="submission" date="2023-01" db="EMBL/GenBank/DDBJ databases">
        <title>Analysis of 21 Apiospora genomes using comparative genomics revels a genus with tremendous synthesis potential of carbohydrate active enzymes and secondary metabolites.</title>
        <authorList>
            <person name="Sorensen T."/>
        </authorList>
    </citation>
    <scope>NUCLEOTIDE SEQUENCE [LARGE SCALE GENOMIC DNA]</scope>
    <source>
        <strain evidence="3 4">CBS 20057</strain>
    </source>
</reference>
<accession>A0ABR1R4P6</accession>
<organism evidence="3 4">
    <name type="scientific">Apiospora marii</name>
    <dbReference type="NCBI Taxonomy" id="335849"/>
    <lineage>
        <taxon>Eukaryota</taxon>
        <taxon>Fungi</taxon>
        <taxon>Dikarya</taxon>
        <taxon>Ascomycota</taxon>
        <taxon>Pezizomycotina</taxon>
        <taxon>Sordariomycetes</taxon>
        <taxon>Xylariomycetidae</taxon>
        <taxon>Amphisphaeriales</taxon>
        <taxon>Apiosporaceae</taxon>
        <taxon>Apiospora</taxon>
    </lineage>
</organism>
<evidence type="ECO:0000313" key="3">
    <source>
        <dbReference type="EMBL" id="KAK7999108.1"/>
    </source>
</evidence>